<keyword evidence="8" id="KW-0443">Lipid metabolism</keyword>
<keyword evidence="3" id="KW-0444">Lipid biosynthesis</keyword>
<comment type="pathway">
    <text evidence="1">Lipid metabolism; malonyl-CoA biosynthesis; malonyl-CoA from acetyl-CoA: step 1/1.</text>
</comment>
<feature type="domain" description="CoA carboxyltransferase C-terminal" evidence="11">
    <location>
        <begin position="1"/>
        <end position="233"/>
    </location>
</feature>
<gene>
    <name evidence="12" type="ORF">SAMN04488113_10182</name>
</gene>
<keyword evidence="7" id="KW-0067">ATP-binding</keyword>
<dbReference type="Gene3D" id="3.90.226.10">
    <property type="entry name" value="2-enoyl-CoA Hydratase, Chain A, domain 1"/>
    <property type="match status" value="1"/>
</dbReference>
<dbReference type="Proteomes" id="UP000198564">
    <property type="component" value="Unassembled WGS sequence"/>
</dbReference>
<organism evidence="12 13">
    <name type="scientific">Alkalibacterium gilvum</name>
    <dbReference type="NCBI Taxonomy" id="1130080"/>
    <lineage>
        <taxon>Bacteria</taxon>
        <taxon>Bacillati</taxon>
        <taxon>Bacillota</taxon>
        <taxon>Bacilli</taxon>
        <taxon>Lactobacillales</taxon>
        <taxon>Carnobacteriaceae</taxon>
        <taxon>Alkalibacterium</taxon>
    </lineage>
</organism>
<keyword evidence="13" id="KW-1185">Reference proteome</keyword>
<dbReference type="EC" id="2.1.3.15" evidence="2"/>
<evidence type="ECO:0000313" key="13">
    <source>
        <dbReference type="Proteomes" id="UP000198564"/>
    </source>
</evidence>
<dbReference type="EMBL" id="FNYW01000001">
    <property type="protein sequence ID" value="SEI48564.1"/>
    <property type="molecule type" value="Genomic_DNA"/>
</dbReference>
<protein>
    <recommendedName>
        <fullName evidence="2">acetyl-CoA carboxytransferase</fullName>
        <ecNumber evidence="2">2.1.3.15</ecNumber>
    </recommendedName>
</protein>
<evidence type="ECO:0000256" key="7">
    <source>
        <dbReference type="ARBA" id="ARBA00022840"/>
    </source>
</evidence>
<dbReference type="PANTHER" id="PTHR42853:SF3">
    <property type="entry name" value="ACETYL-COENZYME A CARBOXYLASE CARBOXYL TRANSFERASE SUBUNIT ALPHA, CHLOROPLASTIC"/>
    <property type="match status" value="1"/>
</dbReference>
<dbReference type="STRING" id="1130080.SAMN04488113_10182"/>
<proteinExistence type="predicted"/>
<dbReference type="PRINTS" id="PR01069">
    <property type="entry name" value="ACCCTRFRASEA"/>
</dbReference>
<evidence type="ECO:0000256" key="10">
    <source>
        <dbReference type="ARBA" id="ARBA00049152"/>
    </source>
</evidence>
<dbReference type="InterPro" id="IPR011763">
    <property type="entry name" value="COA_CT_C"/>
</dbReference>
<evidence type="ECO:0000256" key="2">
    <source>
        <dbReference type="ARBA" id="ARBA00011883"/>
    </source>
</evidence>
<accession>A0A1H6R5S1</accession>
<evidence type="ECO:0000256" key="5">
    <source>
        <dbReference type="ARBA" id="ARBA00022741"/>
    </source>
</evidence>
<evidence type="ECO:0000256" key="4">
    <source>
        <dbReference type="ARBA" id="ARBA00022679"/>
    </source>
</evidence>
<reference evidence="13" key="1">
    <citation type="submission" date="2016-10" db="EMBL/GenBank/DDBJ databases">
        <authorList>
            <person name="Varghese N."/>
            <person name="Submissions S."/>
        </authorList>
    </citation>
    <scope>NUCLEOTIDE SEQUENCE [LARGE SCALE GENOMIC DNA]</scope>
    <source>
        <strain evidence="13">DSM 25751</strain>
    </source>
</reference>
<evidence type="ECO:0000256" key="1">
    <source>
        <dbReference type="ARBA" id="ARBA00004956"/>
    </source>
</evidence>
<dbReference type="NCBIfam" id="NF041504">
    <property type="entry name" value="AccA_sub"/>
    <property type="match status" value="1"/>
</dbReference>
<comment type="catalytic activity">
    <reaction evidence="10">
        <text>N(6)-carboxybiotinyl-L-lysyl-[protein] + acetyl-CoA = N(6)-biotinyl-L-lysyl-[protein] + malonyl-CoA</text>
        <dbReference type="Rhea" id="RHEA:54728"/>
        <dbReference type="Rhea" id="RHEA-COMP:10505"/>
        <dbReference type="Rhea" id="RHEA-COMP:10506"/>
        <dbReference type="ChEBI" id="CHEBI:57288"/>
        <dbReference type="ChEBI" id="CHEBI:57384"/>
        <dbReference type="ChEBI" id="CHEBI:83144"/>
        <dbReference type="ChEBI" id="CHEBI:83145"/>
        <dbReference type="EC" id="2.1.3.15"/>
    </reaction>
</comment>
<dbReference type="GO" id="GO:0016743">
    <property type="term" value="F:carboxyl- or carbamoyltransferase activity"/>
    <property type="evidence" value="ECO:0007669"/>
    <property type="project" value="InterPro"/>
</dbReference>
<sequence length="261" mass="29690">MSEAMEMVKEARKTDRLSMSEIATDMIEDFIELHGDRLYKDDQAIIGGIGKINGLPVTVIGNEKGKDVKESMRRNFGSPHPEGYRKSLRLMKQAEKFNRPIVNFINTSGAYCGVEAEERGQGEAIAKNLFEMSNLNVPVLSIIMGEGGSGGALALALADEVWMMEYSIYSILSPEGFASILWKDAKRASEAADLMRLTSFDLKELGIVEKVIAEKNHHDEWIEKQLLMKQMKKEIYDKLINLRKMSKETLLEERYQRFRKF</sequence>
<dbReference type="Pfam" id="PF03255">
    <property type="entry name" value="ACCA"/>
    <property type="match status" value="1"/>
</dbReference>
<dbReference type="UniPathway" id="UPA00655">
    <property type="reaction ID" value="UER00711"/>
</dbReference>
<evidence type="ECO:0000256" key="8">
    <source>
        <dbReference type="ARBA" id="ARBA00023098"/>
    </source>
</evidence>
<name>A0A1H6R5S1_9LACT</name>
<evidence type="ECO:0000313" key="12">
    <source>
        <dbReference type="EMBL" id="SEI48564.1"/>
    </source>
</evidence>
<evidence type="ECO:0000259" key="11">
    <source>
        <dbReference type="PROSITE" id="PS50989"/>
    </source>
</evidence>
<dbReference type="GO" id="GO:0006633">
    <property type="term" value="P:fatty acid biosynthetic process"/>
    <property type="evidence" value="ECO:0007669"/>
    <property type="project" value="UniProtKB-KW"/>
</dbReference>
<keyword evidence="6" id="KW-0276">Fatty acid metabolism</keyword>
<dbReference type="GO" id="GO:2001295">
    <property type="term" value="P:malonyl-CoA biosynthetic process"/>
    <property type="evidence" value="ECO:0007669"/>
    <property type="project" value="UniProtKB-UniPathway"/>
</dbReference>
<dbReference type="PANTHER" id="PTHR42853">
    <property type="entry name" value="ACETYL-COENZYME A CARBOXYLASE CARBOXYL TRANSFERASE SUBUNIT ALPHA"/>
    <property type="match status" value="1"/>
</dbReference>
<keyword evidence="4 12" id="KW-0808">Transferase</keyword>
<dbReference type="InterPro" id="IPR001095">
    <property type="entry name" value="Acetyl_CoA_COase_a_su"/>
</dbReference>
<dbReference type="GO" id="GO:0005524">
    <property type="term" value="F:ATP binding"/>
    <property type="evidence" value="ECO:0007669"/>
    <property type="project" value="UniProtKB-KW"/>
</dbReference>
<keyword evidence="5" id="KW-0547">Nucleotide-binding</keyword>
<dbReference type="NCBIfam" id="TIGR00513">
    <property type="entry name" value="accA"/>
    <property type="match status" value="1"/>
</dbReference>
<dbReference type="InterPro" id="IPR029045">
    <property type="entry name" value="ClpP/crotonase-like_dom_sf"/>
</dbReference>
<evidence type="ECO:0000256" key="9">
    <source>
        <dbReference type="ARBA" id="ARBA00023160"/>
    </source>
</evidence>
<evidence type="ECO:0000256" key="3">
    <source>
        <dbReference type="ARBA" id="ARBA00022516"/>
    </source>
</evidence>
<dbReference type="PROSITE" id="PS50989">
    <property type="entry name" value="COA_CT_CTER"/>
    <property type="match status" value="1"/>
</dbReference>
<dbReference type="GO" id="GO:0009317">
    <property type="term" value="C:acetyl-CoA carboxylase complex"/>
    <property type="evidence" value="ECO:0007669"/>
    <property type="project" value="InterPro"/>
</dbReference>
<keyword evidence="9" id="KW-0275">Fatty acid biosynthesis</keyword>
<evidence type="ECO:0000256" key="6">
    <source>
        <dbReference type="ARBA" id="ARBA00022832"/>
    </source>
</evidence>
<dbReference type="GO" id="GO:0003989">
    <property type="term" value="F:acetyl-CoA carboxylase activity"/>
    <property type="evidence" value="ECO:0007669"/>
    <property type="project" value="InterPro"/>
</dbReference>
<dbReference type="SUPFAM" id="SSF52096">
    <property type="entry name" value="ClpP/crotonase"/>
    <property type="match status" value="1"/>
</dbReference>
<dbReference type="NCBIfam" id="NF004344">
    <property type="entry name" value="PRK05724.1"/>
    <property type="match status" value="1"/>
</dbReference>
<dbReference type="AlphaFoldDB" id="A0A1H6R5S1"/>